<keyword evidence="2 4" id="KW-0808">Transferase</keyword>
<dbReference type="EMBL" id="VHLH01000041">
    <property type="protein sequence ID" value="TPW25965.1"/>
    <property type="molecule type" value="Genomic_DNA"/>
</dbReference>
<feature type="modified residue" description="N6-(pyridoxal phosphate)lysine" evidence="4 5">
    <location>
        <position position="209"/>
    </location>
</feature>
<accession>A0A506TZ13</accession>
<dbReference type="PANTHER" id="PTHR11808">
    <property type="entry name" value="TRANS-SULFURATION ENZYME FAMILY MEMBER"/>
    <property type="match status" value="1"/>
</dbReference>
<evidence type="ECO:0000256" key="3">
    <source>
        <dbReference type="ARBA" id="ARBA00022898"/>
    </source>
</evidence>
<sequence>MTTSGNWRPATSLVHGGTTRSHHGETSEGLFLTQGFVYDSAEAAERRFKGEDPGFVYSRYANPTVDMFEKRMCMLEGAEDARATASGMAAVSAALMCQVKAGDHVVAARALFGSCRWVVETLMPKYGIETTLVDGRDLDAWQGAVRDNTKVLFLESPTNPTLEVVDVKAVADIAHAAGATLVIDNVFATPLFQKPLELGADVVVYSATKHIDGQGRCLGGIVLSSKEWIDENLHDYFRHTGPSMSPFNAWTLLKGLETLPLRVAAQTRNAALIADRLADHPAVERVIYPGRADHPQAETIARQMKGGSTLVAFEIAGGKPAAFAFQNALSIVEISNNLGDAKSLVTHPATTTHKNLAEEARAELGINDGTLRLSAGIEDGDDLLEDVDRALAAISAVR</sequence>
<dbReference type="GO" id="GO:0016765">
    <property type="term" value="F:transferase activity, transferring alkyl or aryl (other than methyl) groups"/>
    <property type="evidence" value="ECO:0007669"/>
    <property type="project" value="UniProtKB-UniRule"/>
</dbReference>
<dbReference type="AlphaFoldDB" id="A0A506TZ13"/>
<dbReference type="NCBIfam" id="TIGR01325">
    <property type="entry name" value="O_suc_HS_sulf"/>
    <property type="match status" value="1"/>
</dbReference>
<dbReference type="CDD" id="cd00614">
    <property type="entry name" value="CGS_like"/>
    <property type="match status" value="1"/>
</dbReference>
<proteinExistence type="inferred from homology"/>
<dbReference type="SUPFAM" id="SSF53383">
    <property type="entry name" value="PLP-dependent transferases"/>
    <property type="match status" value="1"/>
</dbReference>
<feature type="region of interest" description="Disordered" evidence="7">
    <location>
        <begin position="1"/>
        <end position="26"/>
    </location>
</feature>
<comment type="pathway">
    <text evidence="4">Amino-acid biosynthesis; L-methionine biosynthesis via de novo pathway; L-homocysteine from O-succinyl-L-homoserine: step 1/1.</text>
</comment>
<evidence type="ECO:0000256" key="5">
    <source>
        <dbReference type="PIRSR" id="PIRSR001434-2"/>
    </source>
</evidence>
<keyword evidence="9" id="KW-1185">Reference proteome</keyword>
<dbReference type="GO" id="GO:0030170">
    <property type="term" value="F:pyridoxal phosphate binding"/>
    <property type="evidence" value="ECO:0007669"/>
    <property type="project" value="UniProtKB-UniRule"/>
</dbReference>
<evidence type="ECO:0000256" key="2">
    <source>
        <dbReference type="ARBA" id="ARBA00022679"/>
    </source>
</evidence>
<dbReference type="Gene3D" id="3.90.1150.10">
    <property type="entry name" value="Aspartate Aminotransferase, domain 1"/>
    <property type="match status" value="1"/>
</dbReference>
<dbReference type="InterPro" id="IPR000277">
    <property type="entry name" value="Cys/Met-Metab_PyrdxlP-dep_enz"/>
</dbReference>
<dbReference type="RefSeq" id="WP_141168270.1">
    <property type="nucleotide sequence ID" value="NZ_VHLH01000041.1"/>
</dbReference>
<evidence type="ECO:0000313" key="8">
    <source>
        <dbReference type="EMBL" id="TPW25965.1"/>
    </source>
</evidence>
<comment type="subunit">
    <text evidence="4">Homotetramer.</text>
</comment>
<name>A0A506TZ13_9HYPH</name>
<evidence type="ECO:0000256" key="1">
    <source>
        <dbReference type="ARBA" id="ARBA00001933"/>
    </source>
</evidence>
<dbReference type="PANTHER" id="PTHR11808:SF80">
    <property type="entry name" value="CYSTATHIONINE GAMMA-LYASE"/>
    <property type="match status" value="1"/>
</dbReference>
<keyword evidence="4" id="KW-0486">Methionine biosynthesis</keyword>
<dbReference type="NCBIfam" id="NF005696">
    <property type="entry name" value="PRK07504.1"/>
    <property type="match status" value="1"/>
</dbReference>
<comment type="similarity">
    <text evidence="4">Belongs to the trans-sulfuration enzymes family. MetZ subfamily.</text>
</comment>
<dbReference type="InterPro" id="IPR015424">
    <property type="entry name" value="PyrdxlP-dep_Trfase"/>
</dbReference>
<reference evidence="8 9" key="1">
    <citation type="submission" date="2019-06" db="EMBL/GenBank/DDBJ databases">
        <authorList>
            <person name="Li M."/>
        </authorList>
    </citation>
    <scope>NUCLEOTIDE SEQUENCE [LARGE SCALE GENOMIC DNA]</scope>
    <source>
        <strain evidence="8 9">BGMRC6574</strain>
    </source>
</reference>
<evidence type="ECO:0000256" key="4">
    <source>
        <dbReference type="HAMAP-Rule" id="MF_02056"/>
    </source>
</evidence>
<dbReference type="UniPathway" id="UPA00051">
    <property type="reaction ID" value="UER00449"/>
</dbReference>
<dbReference type="PIRSF" id="PIRSF001434">
    <property type="entry name" value="CGS"/>
    <property type="match status" value="1"/>
</dbReference>
<dbReference type="OrthoDB" id="7316598at2"/>
<evidence type="ECO:0000256" key="7">
    <source>
        <dbReference type="SAM" id="MobiDB-lite"/>
    </source>
</evidence>
<dbReference type="GO" id="GO:0005737">
    <property type="term" value="C:cytoplasm"/>
    <property type="evidence" value="ECO:0007669"/>
    <property type="project" value="TreeGrafter"/>
</dbReference>
<dbReference type="GO" id="GO:0071268">
    <property type="term" value="P:homocysteine biosynthetic process"/>
    <property type="evidence" value="ECO:0007669"/>
    <property type="project" value="InterPro"/>
</dbReference>
<dbReference type="Pfam" id="PF01053">
    <property type="entry name" value="Cys_Met_Meta_PP"/>
    <property type="match status" value="1"/>
</dbReference>
<dbReference type="Proteomes" id="UP000320314">
    <property type="component" value="Unassembled WGS sequence"/>
</dbReference>
<comment type="cofactor">
    <cofactor evidence="1 4 6">
        <name>pyridoxal 5'-phosphate</name>
        <dbReference type="ChEBI" id="CHEBI:597326"/>
    </cofactor>
</comment>
<organism evidence="8 9">
    <name type="scientific">Pararhizobium mangrovi</name>
    <dbReference type="NCBI Taxonomy" id="2590452"/>
    <lineage>
        <taxon>Bacteria</taxon>
        <taxon>Pseudomonadati</taxon>
        <taxon>Pseudomonadota</taxon>
        <taxon>Alphaproteobacteria</taxon>
        <taxon>Hyphomicrobiales</taxon>
        <taxon>Rhizobiaceae</taxon>
        <taxon>Rhizobium/Agrobacterium group</taxon>
        <taxon>Pararhizobium</taxon>
    </lineage>
</organism>
<comment type="function">
    <text evidence="4">Catalyzes the formation of L-homocysteine from O-succinyl-L-homoserine (OSHS) and hydrogen sulfide.</text>
</comment>
<keyword evidence="3 4" id="KW-0663">Pyridoxal phosphate</keyword>
<dbReference type="GO" id="GO:0019346">
    <property type="term" value="P:transsulfuration"/>
    <property type="evidence" value="ECO:0007669"/>
    <property type="project" value="InterPro"/>
</dbReference>
<dbReference type="InterPro" id="IPR015421">
    <property type="entry name" value="PyrdxlP-dep_Trfase_major"/>
</dbReference>
<dbReference type="InterPro" id="IPR015422">
    <property type="entry name" value="PyrdxlP-dep_Trfase_small"/>
</dbReference>
<keyword evidence="4" id="KW-0028">Amino-acid biosynthesis</keyword>
<protein>
    <recommendedName>
        <fullName evidence="4">O-succinylhomoserine sulfhydrylase</fullName>
        <shortName evidence="4">OSH sulfhydrylase</shortName>
        <shortName evidence="4">OSHS sulfhydrylase</shortName>
        <ecNumber evidence="4">2.5.1.-</ecNumber>
    </recommendedName>
</protein>
<dbReference type="HAMAP" id="MF_02056">
    <property type="entry name" value="MetZ"/>
    <property type="match status" value="1"/>
</dbReference>
<gene>
    <name evidence="4" type="primary">metZ</name>
    <name evidence="8" type="ORF">FJU11_16985</name>
</gene>
<dbReference type="InterPro" id="IPR006234">
    <property type="entry name" value="O-succ-hSer_sulfhydrylase"/>
</dbReference>
<dbReference type="GO" id="GO:0071266">
    <property type="term" value="P:'de novo' L-methionine biosynthetic process"/>
    <property type="evidence" value="ECO:0007669"/>
    <property type="project" value="UniProtKB-UniRule"/>
</dbReference>
<dbReference type="EC" id="2.5.1.-" evidence="4"/>
<evidence type="ECO:0000256" key="6">
    <source>
        <dbReference type="RuleBase" id="RU362118"/>
    </source>
</evidence>
<comment type="caution">
    <text evidence="8">The sequence shown here is derived from an EMBL/GenBank/DDBJ whole genome shotgun (WGS) entry which is preliminary data.</text>
</comment>
<dbReference type="FunFam" id="3.40.640.10:FF:000035">
    <property type="entry name" value="O-succinylhomoserine sulfhydrylase"/>
    <property type="match status" value="1"/>
</dbReference>
<dbReference type="GO" id="GO:0016846">
    <property type="term" value="F:carbon-sulfur lyase activity"/>
    <property type="evidence" value="ECO:0007669"/>
    <property type="project" value="TreeGrafter"/>
</dbReference>
<evidence type="ECO:0000313" key="9">
    <source>
        <dbReference type="Proteomes" id="UP000320314"/>
    </source>
</evidence>
<dbReference type="Gene3D" id="3.40.640.10">
    <property type="entry name" value="Type I PLP-dependent aspartate aminotransferase-like (Major domain)"/>
    <property type="match status" value="1"/>
</dbReference>
<comment type="catalytic activity">
    <reaction evidence="4">
        <text>O-succinyl-L-homoserine + hydrogen sulfide = L-homocysteine + succinate</text>
        <dbReference type="Rhea" id="RHEA:27826"/>
        <dbReference type="ChEBI" id="CHEBI:29919"/>
        <dbReference type="ChEBI" id="CHEBI:30031"/>
        <dbReference type="ChEBI" id="CHEBI:57661"/>
        <dbReference type="ChEBI" id="CHEBI:58199"/>
    </reaction>
</comment>